<feature type="compositionally biased region" description="Pro residues" evidence="1">
    <location>
        <begin position="194"/>
        <end position="203"/>
    </location>
</feature>
<organism evidence="3 4">
    <name type="scientific">Horticoccus luteus</name>
    <dbReference type="NCBI Taxonomy" id="2862869"/>
    <lineage>
        <taxon>Bacteria</taxon>
        <taxon>Pseudomonadati</taxon>
        <taxon>Verrucomicrobiota</taxon>
        <taxon>Opitutia</taxon>
        <taxon>Opitutales</taxon>
        <taxon>Opitutaceae</taxon>
        <taxon>Horticoccus</taxon>
    </lineage>
</organism>
<keyword evidence="4" id="KW-1185">Reference proteome</keyword>
<protein>
    <recommendedName>
        <fullName evidence="5">TLP18.3/Psb32/MOLO-1 phosphatase superfamily protein</fullName>
    </recommendedName>
</protein>
<accession>A0A8F9TVB9</accession>
<feature type="signal peptide" evidence="2">
    <location>
        <begin position="1"/>
        <end position="23"/>
    </location>
</feature>
<name>A0A8F9TVB9_9BACT</name>
<evidence type="ECO:0000313" key="4">
    <source>
        <dbReference type="Proteomes" id="UP000825051"/>
    </source>
</evidence>
<dbReference type="AlphaFoldDB" id="A0A8F9TVB9"/>
<proteinExistence type="predicted"/>
<feature type="region of interest" description="Disordered" evidence="1">
    <location>
        <begin position="174"/>
        <end position="203"/>
    </location>
</feature>
<dbReference type="RefSeq" id="WP_220164404.1">
    <property type="nucleotide sequence ID" value="NZ_CP080507.1"/>
</dbReference>
<evidence type="ECO:0000256" key="1">
    <source>
        <dbReference type="SAM" id="MobiDB-lite"/>
    </source>
</evidence>
<feature type="compositionally biased region" description="Acidic residues" evidence="1">
    <location>
        <begin position="177"/>
        <end position="186"/>
    </location>
</feature>
<evidence type="ECO:0000313" key="3">
    <source>
        <dbReference type="EMBL" id="QYM79934.1"/>
    </source>
</evidence>
<sequence length="225" mass="23384">MKTFLRSAFVALGVLSVAVFASATPLTQDLGGGLTYYRAHHLPADLPPSELKAGAVVLDLRNVTGDRDAATALAAWLDFRGNAKRAVFVLLNTQTSSSLRQAATAAPGRPGVLTLESASRHATADITVAISPTEDRRAYDALENGTAIADLIAAEPHKERHDEAALARDRLAPAQAEADEDADVGGDEASAAPAAPPAPPPAAPVDAVLQRAVQLHRALVALKKI</sequence>
<dbReference type="KEGG" id="ole:K0B96_04765"/>
<evidence type="ECO:0008006" key="5">
    <source>
        <dbReference type="Google" id="ProtNLM"/>
    </source>
</evidence>
<dbReference type="Proteomes" id="UP000825051">
    <property type="component" value="Chromosome"/>
</dbReference>
<gene>
    <name evidence="3" type="ORF">K0B96_04765</name>
</gene>
<feature type="chain" id="PRO_5034237407" description="TLP18.3/Psb32/MOLO-1 phosphatase superfamily protein" evidence="2">
    <location>
        <begin position="24"/>
        <end position="225"/>
    </location>
</feature>
<evidence type="ECO:0000256" key="2">
    <source>
        <dbReference type="SAM" id="SignalP"/>
    </source>
</evidence>
<keyword evidence="2" id="KW-0732">Signal</keyword>
<reference evidence="3" key="1">
    <citation type="submission" date="2021-08" db="EMBL/GenBank/DDBJ databases">
        <title>Genome of a novel bacterium of the phylum Verrucomicrobia, Oleiharenicola sp. KSB-15.</title>
        <authorList>
            <person name="Chung J.-H."/>
            <person name="Ahn J.-H."/>
            <person name="Yoon Y."/>
            <person name="Kim D.-Y."/>
            <person name="An S.-H."/>
            <person name="Park I."/>
            <person name="Yeon J."/>
        </authorList>
    </citation>
    <scope>NUCLEOTIDE SEQUENCE</scope>
    <source>
        <strain evidence="3">KSB-15</strain>
    </source>
</reference>
<dbReference type="EMBL" id="CP080507">
    <property type="protein sequence ID" value="QYM79934.1"/>
    <property type="molecule type" value="Genomic_DNA"/>
</dbReference>